<gene>
    <name evidence="1" type="ORF">Q3M24_06870</name>
</gene>
<organism evidence="1">
    <name type="scientific">Candidatus Electrothrix aestuarii</name>
    <dbReference type="NCBI Taxonomy" id="3062594"/>
    <lineage>
        <taxon>Bacteria</taxon>
        <taxon>Pseudomonadati</taxon>
        <taxon>Thermodesulfobacteriota</taxon>
        <taxon>Desulfobulbia</taxon>
        <taxon>Desulfobulbales</taxon>
        <taxon>Desulfobulbaceae</taxon>
        <taxon>Candidatus Electrothrix</taxon>
    </lineage>
</organism>
<dbReference type="KEGG" id="eaj:Q3M24_06870"/>
<protein>
    <submittedName>
        <fullName evidence="1">Uncharacterized protein</fullName>
    </submittedName>
</protein>
<evidence type="ECO:0000313" key="1">
    <source>
        <dbReference type="EMBL" id="XCN74462.1"/>
    </source>
</evidence>
<reference evidence="1" key="2">
    <citation type="submission" date="2024-06" db="EMBL/GenBank/DDBJ databases">
        <authorList>
            <person name="Plum-Jensen L.E."/>
            <person name="Schramm A."/>
            <person name="Marshall I.P.G."/>
        </authorList>
    </citation>
    <scope>NUCLEOTIDE SEQUENCE</scope>
    <source>
        <strain evidence="1">Rat1</strain>
    </source>
</reference>
<dbReference type="EMBL" id="CP159373">
    <property type="protein sequence ID" value="XCN74462.1"/>
    <property type="molecule type" value="Genomic_DNA"/>
</dbReference>
<reference evidence="1" key="1">
    <citation type="journal article" date="2024" name="Syst. Appl. Microbiol.">
        <title>First single-strain enrichments of Electrothrix cable bacteria, description of E. aestuarii sp. nov. and E. rattekaaiensis sp. nov., and proposal of a cable bacteria taxonomy following the rules of the SeqCode.</title>
        <authorList>
            <person name="Plum-Jensen L.E."/>
            <person name="Schramm A."/>
            <person name="Marshall I.P.G."/>
        </authorList>
    </citation>
    <scope>NUCLEOTIDE SEQUENCE</scope>
    <source>
        <strain evidence="1">Rat1</strain>
    </source>
</reference>
<dbReference type="AlphaFoldDB" id="A0AAU8M086"/>
<proteinExistence type="predicted"/>
<name>A0AAU8M086_9BACT</name>
<sequence length="269" mass="31888">MDNEEYSKIEDIGELSSIYWKEMINRIHIIILVSSFKTLRWIEAIDNNVTNYYGFCVALRGLIESVSDTFYTLRKVPLTIATDYMVIKKQIHKMSKFLTTHKNLESELLHFIQATRLSKKQKIQYPKYYNSKQIKEYIESMTEKDDDSIIYLYQILCGISHPSYESTSLFLFMHEGETIVCNDSLSYERNLVEAILNTQKKTITKLFTVYINNIYSILILLNKFDMKNIYSYISLENEFKKNCIWKEIETFIEKSKLKYKEALVTGKYN</sequence>
<accession>A0AAU8M086</accession>